<accession>A0AAV4VG20</accession>
<reference evidence="1 2" key="1">
    <citation type="submission" date="2021-06" db="EMBL/GenBank/DDBJ databases">
        <title>Caerostris extrusa draft genome.</title>
        <authorList>
            <person name="Kono N."/>
            <person name="Arakawa K."/>
        </authorList>
    </citation>
    <scope>NUCLEOTIDE SEQUENCE [LARGE SCALE GENOMIC DNA]</scope>
</reference>
<protein>
    <submittedName>
        <fullName evidence="1">Uncharacterized protein</fullName>
    </submittedName>
</protein>
<evidence type="ECO:0000313" key="2">
    <source>
        <dbReference type="Proteomes" id="UP001054945"/>
    </source>
</evidence>
<sequence length="116" mass="13003">MHLLSLVKAERTGSPFMAPQCGVNSINGASRRFTTSFSHQILPTTADIFLQPVSTATNQKYSTTSNIFPQLFLSSQFISFPYFLRQLIILNNSSPFLLHQSNTYLPTLFHSSIRSS</sequence>
<dbReference type="Proteomes" id="UP001054945">
    <property type="component" value="Unassembled WGS sequence"/>
</dbReference>
<gene>
    <name evidence="1" type="ORF">CEXT_306591</name>
</gene>
<evidence type="ECO:0000313" key="1">
    <source>
        <dbReference type="EMBL" id="GIY68900.1"/>
    </source>
</evidence>
<dbReference type="AlphaFoldDB" id="A0AAV4VG20"/>
<proteinExistence type="predicted"/>
<dbReference type="EMBL" id="BPLR01014462">
    <property type="protein sequence ID" value="GIY68900.1"/>
    <property type="molecule type" value="Genomic_DNA"/>
</dbReference>
<organism evidence="1 2">
    <name type="scientific">Caerostris extrusa</name>
    <name type="common">Bark spider</name>
    <name type="synonym">Caerostris bankana</name>
    <dbReference type="NCBI Taxonomy" id="172846"/>
    <lineage>
        <taxon>Eukaryota</taxon>
        <taxon>Metazoa</taxon>
        <taxon>Ecdysozoa</taxon>
        <taxon>Arthropoda</taxon>
        <taxon>Chelicerata</taxon>
        <taxon>Arachnida</taxon>
        <taxon>Araneae</taxon>
        <taxon>Araneomorphae</taxon>
        <taxon>Entelegynae</taxon>
        <taxon>Araneoidea</taxon>
        <taxon>Araneidae</taxon>
        <taxon>Caerostris</taxon>
    </lineage>
</organism>
<comment type="caution">
    <text evidence="1">The sequence shown here is derived from an EMBL/GenBank/DDBJ whole genome shotgun (WGS) entry which is preliminary data.</text>
</comment>
<keyword evidence="2" id="KW-1185">Reference proteome</keyword>
<name>A0AAV4VG20_CAEEX</name>